<proteinExistence type="predicted"/>
<dbReference type="EMBL" id="CP029191">
    <property type="protein sequence ID" value="QES43668.1"/>
    <property type="molecule type" value="Genomic_DNA"/>
</dbReference>
<keyword evidence="2" id="KW-0732">Signal</keyword>
<evidence type="ECO:0008006" key="5">
    <source>
        <dbReference type="Google" id="ProtNLM"/>
    </source>
</evidence>
<reference evidence="3 4" key="1">
    <citation type="submission" date="2018-05" db="EMBL/GenBank/DDBJ databases">
        <title>Streptomyces venezuelae.</title>
        <authorList>
            <person name="Kim W."/>
            <person name="Lee N."/>
            <person name="Cho B.-K."/>
        </authorList>
    </citation>
    <scope>NUCLEOTIDE SEQUENCE [LARGE SCALE GENOMIC DNA]</scope>
    <source>
        <strain evidence="3 4">ATCC 14585</strain>
    </source>
</reference>
<sequence>MTALPLASRARRAAFVSAVCAGLVAAATSLTGCSSGEDPDAGTNGVGKLSASKIQGKADKAAESASAVRLSGTVVSKSHTYSLDMRLKGEGGTGSVTSKGRTFQLLRIGEQLYLKADTEFWTGGDGEADGKSGKSDATAAAKLDGKYVKVPQGDPAYQQLSGFTDKDKLLGGMLTLHGKLTVGDRGKTGTLRSIKITGDEGAGGTLSVSLDGKPYPLRLDRGGHAGTLKLTDWNKDFPLEEPGKDEMVDYGKQLPTS</sequence>
<name>A0A5P2CPK4_STRVZ</name>
<dbReference type="AlphaFoldDB" id="A0A5P2CPK4"/>
<evidence type="ECO:0000313" key="4">
    <source>
        <dbReference type="Proteomes" id="UP000324015"/>
    </source>
</evidence>
<dbReference type="RefSeq" id="WP_150186066.1">
    <property type="nucleotide sequence ID" value="NZ_CP029191.1"/>
</dbReference>
<dbReference type="Proteomes" id="UP000324015">
    <property type="component" value="Chromosome"/>
</dbReference>
<protein>
    <recommendedName>
        <fullName evidence="5">Lipoprotein</fullName>
    </recommendedName>
</protein>
<feature type="chain" id="PRO_5039641801" description="Lipoprotein" evidence="2">
    <location>
        <begin position="22"/>
        <end position="257"/>
    </location>
</feature>
<evidence type="ECO:0000256" key="1">
    <source>
        <dbReference type="SAM" id="MobiDB-lite"/>
    </source>
</evidence>
<feature type="compositionally biased region" description="Basic and acidic residues" evidence="1">
    <location>
        <begin position="237"/>
        <end position="249"/>
    </location>
</feature>
<feature type="signal peptide" evidence="2">
    <location>
        <begin position="1"/>
        <end position="21"/>
    </location>
</feature>
<organism evidence="3 4">
    <name type="scientific">Streptomyces venezuelae</name>
    <dbReference type="NCBI Taxonomy" id="54571"/>
    <lineage>
        <taxon>Bacteria</taxon>
        <taxon>Bacillati</taxon>
        <taxon>Actinomycetota</taxon>
        <taxon>Actinomycetes</taxon>
        <taxon>Kitasatosporales</taxon>
        <taxon>Streptomycetaceae</taxon>
        <taxon>Streptomyces</taxon>
    </lineage>
</organism>
<evidence type="ECO:0000313" key="3">
    <source>
        <dbReference type="EMBL" id="QES43668.1"/>
    </source>
</evidence>
<evidence type="ECO:0000256" key="2">
    <source>
        <dbReference type="SAM" id="SignalP"/>
    </source>
</evidence>
<gene>
    <name evidence="3" type="ORF">DEJ49_24145</name>
</gene>
<feature type="region of interest" description="Disordered" evidence="1">
    <location>
        <begin position="237"/>
        <end position="257"/>
    </location>
</feature>
<accession>A0A5P2CPK4</accession>